<dbReference type="Pfam" id="PF00368">
    <property type="entry name" value="HMG-CoA_red"/>
    <property type="match status" value="1"/>
</dbReference>
<organism evidence="3 4">
    <name type="scientific">Didymella heteroderae</name>
    <dbReference type="NCBI Taxonomy" id="1769908"/>
    <lineage>
        <taxon>Eukaryota</taxon>
        <taxon>Fungi</taxon>
        <taxon>Dikarya</taxon>
        <taxon>Ascomycota</taxon>
        <taxon>Pezizomycotina</taxon>
        <taxon>Dothideomycetes</taxon>
        <taxon>Pleosporomycetidae</taxon>
        <taxon>Pleosporales</taxon>
        <taxon>Pleosporineae</taxon>
        <taxon>Didymellaceae</taxon>
        <taxon>Didymella</taxon>
    </lineage>
</organism>
<dbReference type="OrthoDB" id="310654at2759"/>
<evidence type="ECO:0000313" key="3">
    <source>
        <dbReference type="EMBL" id="KAF3036027.1"/>
    </source>
</evidence>
<evidence type="ECO:0000256" key="2">
    <source>
        <dbReference type="ARBA" id="ARBA00023002"/>
    </source>
</evidence>
<comment type="similarity">
    <text evidence="1">Belongs to the HMG-CoA reductase family.</text>
</comment>
<dbReference type="PRINTS" id="PR00071">
    <property type="entry name" value="HMGCOARDTASE"/>
</dbReference>
<dbReference type="GO" id="GO:0004420">
    <property type="term" value="F:hydroxymethylglutaryl-CoA reductase (NADPH) activity"/>
    <property type="evidence" value="ECO:0007669"/>
    <property type="project" value="InterPro"/>
</dbReference>
<dbReference type="InterPro" id="IPR009023">
    <property type="entry name" value="HMG_CoA_Rdtase_NAD(P)-bd_sf"/>
</dbReference>
<gene>
    <name evidence="3" type="ORF">E8E12_001871</name>
</gene>
<name>A0A9P4WM34_9PLEO</name>
<dbReference type="GO" id="GO:0015936">
    <property type="term" value="P:coenzyme A metabolic process"/>
    <property type="evidence" value="ECO:0007669"/>
    <property type="project" value="InterPro"/>
</dbReference>
<evidence type="ECO:0008006" key="5">
    <source>
        <dbReference type="Google" id="ProtNLM"/>
    </source>
</evidence>
<evidence type="ECO:0000313" key="4">
    <source>
        <dbReference type="Proteomes" id="UP000758155"/>
    </source>
</evidence>
<dbReference type="EMBL" id="SWKV01000053">
    <property type="protein sequence ID" value="KAF3036027.1"/>
    <property type="molecule type" value="Genomic_DNA"/>
</dbReference>
<dbReference type="AlphaFoldDB" id="A0A9P4WM34"/>
<dbReference type="Proteomes" id="UP000758155">
    <property type="component" value="Unassembled WGS sequence"/>
</dbReference>
<dbReference type="InterPro" id="IPR002202">
    <property type="entry name" value="HMG_CoA_Rdtase"/>
</dbReference>
<accession>A0A9P4WM34</accession>
<comment type="caution">
    <text evidence="3">The sequence shown here is derived from an EMBL/GenBank/DDBJ whole genome shotgun (WGS) entry which is preliminary data.</text>
</comment>
<dbReference type="Gene3D" id="3.30.70.420">
    <property type="entry name" value="Hydroxymethylglutaryl-CoA reductase, class I/II, NAD/NADP-binding domain"/>
    <property type="match status" value="1"/>
</dbReference>
<sequence length="417" mass="45738">MNEMTVVSKYMMAQSTSKWCHLISKAPEDFTMAFYHSEKPVNPLDTALLTIHNAYSSAESNTPSKVTIENHAGFIRVPVGIAGPLKITGSENTNDEFFAPLATVEATLVASCSRGCKAFNESGGLQFRVLREGMSRAPVFFFDSPVEAIAFADRVPALQDQFARDAESTSRFARLQTLTPHIVGSNVHLHFSYFTGDATGQNMVTIATQKACDRFLASDTAKELGARDFVIDGDMASDKKASMRNVVEARGCQVLAWGEAKLCKAVQDLDEKTPRREAPDVLPLYFATFFHHAAGISYLPSKQGHEETDHLFVQTCIRGGIDVETVTADFNAYNQFIAVFPLVLGKSPRSDGRWAVDMLLANNKDDPGMPSSVRKKGCVKVDGRKAEYRYTSSVPRDLGAALEETSASLSATWQTLY</sequence>
<dbReference type="InterPro" id="IPR009029">
    <property type="entry name" value="HMG_CoA_Rdtase_sub-bd_dom_sf"/>
</dbReference>
<proteinExistence type="inferred from homology"/>
<dbReference type="SUPFAM" id="SSF56542">
    <property type="entry name" value="Substrate-binding domain of HMG-CoA reductase"/>
    <property type="match status" value="1"/>
</dbReference>
<dbReference type="PANTHER" id="PTHR10572:SF24">
    <property type="entry name" value="3-HYDROXY-3-METHYLGLUTARYL-COENZYME A REDUCTASE"/>
    <property type="match status" value="1"/>
</dbReference>
<evidence type="ECO:0000256" key="1">
    <source>
        <dbReference type="ARBA" id="ARBA00007661"/>
    </source>
</evidence>
<dbReference type="PANTHER" id="PTHR10572">
    <property type="entry name" value="3-HYDROXY-3-METHYLGLUTARYL-COENZYME A REDUCTASE"/>
    <property type="match status" value="1"/>
</dbReference>
<keyword evidence="4" id="KW-1185">Reference proteome</keyword>
<reference evidence="3" key="1">
    <citation type="submission" date="2019-04" db="EMBL/GenBank/DDBJ databases">
        <title>Sequencing of skin fungus with MAO and IRED activity.</title>
        <authorList>
            <person name="Marsaioli A.J."/>
            <person name="Bonatto J.M.C."/>
            <person name="Reis Junior O."/>
        </authorList>
    </citation>
    <scope>NUCLEOTIDE SEQUENCE</scope>
    <source>
        <strain evidence="3">28M1</strain>
    </source>
</reference>
<dbReference type="SUPFAM" id="SSF55035">
    <property type="entry name" value="NAD-binding domain of HMG-CoA reductase"/>
    <property type="match status" value="1"/>
</dbReference>
<keyword evidence="2" id="KW-0560">Oxidoreductase</keyword>
<dbReference type="PROSITE" id="PS50065">
    <property type="entry name" value="HMG_COA_REDUCTASE_4"/>
    <property type="match status" value="1"/>
</dbReference>
<protein>
    <recommendedName>
        <fullName evidence="5">Hydroxymethylglutaryl-CoA reductase (NADPH)</fullName>
    </recommendedName>
</protein>